<keyword evidence="6 9" id="KW-0413">Isomerase</keyword>
<dbReference type="Proteomes" id="UP000563524">
    <property type="component" value="Unassembled WGS sequence"/>
</dbReference>
<evidence type="ECO:0000256" key="8">
    <source>
        <dbReference type="ARBA" id="ARBA00031484"/>
    </source>
</evidence>
<dbReference type="Pfam" id="PF00639">
    <property type="entry name" value="Rotamase"/>
    <property type="match status" value="1"/>
</dbReference>
<proteinExistence type="predicted"/>
<dbReference type="GO" id="GO:0003755">
    <property type="term" value="F:peptidyl-prolyl cis-trans isomerase activity"/>
    <property type="evidence" value="ECO:0007669"/>
    <property type="project" value="UniProtKB-KW"/>
</dbReference>
<protein>
    <recommendedName>
        <fullName evidence="1">Parvulin-like PPIase</fullName>
    </recommendedName>
    <alternativeName>
        <fullName evidence="7">Peptidyl-prolyl cis-trans isomerase plp</fullName>
    </alternativeName>
    <alternativeName>
        <fullName evidence="8">Rotamase plp</fullName>
    </alternativeName>
</protein>
<comment type="caution">
    <text evidence="12">The sequence shown here is derived from an EMBL/GenBank/DDBJ whole genome shotgun (WGS) entry which is preliminary data.</text>
</comment>
<evidence type="ECO:0000256" key="9">
    <source>
        <dbReference type="PROSITE-ProRule" id="PRU00278"/>
    </source>
</evidence>
<dbReference type="InterPro" id="IPR015391">
    <property type="entry name" value="SurA_N"/>
</dbReference>
<dbReference type="PANTHER" id="PTHR47637:SF1">
    <property type="entry name" value="CHAPERONE SURA"/>
    <property type="match status" value="1"/>
</dbReference>
<accession>A0A840I502</accession>
<evidence type="ECO:0000256" key="2">
    <source>
        <dbReference type="ARBA" id="ARBA00022729"/>
    </source>
</evidence>
<evidence type="ECO:0000256" key="3">
    <source>
        <dbReference type="ARBA" id="ARBA00022764"/>
    </source>
</evidence>
<dbReference type="PANTHER" id="PTHR47637">
    <property type="entry name" value="CHAPERONE SURA"/>
    <property type="match status" value="1"/>
</dbReference>
<dbReference type="SUPFAM" id="SSF54534">
    <property type="entry name" value="FKBP-like"/>
    <property type="match status" value="1"/>
</dbReference>
<keyword evidence="4 9" id="KW-0697">Rotamase</keyword>
<evidence type="ECO:0000259" key="11">
    <source>
        <dbReference type="PROSITE" id="PS50198"/>
    </source>
</evidence>
<dbReference type="PROSITE" id="PS50198">
    <property type="entry name" value="PPIC_PPIASE_2"/>
    <property type="match status" value="1"/>
</dbReference>
<dbReference type="SUPFAM" id="SSF109998">
    <property type="entry name" value="Triger factor/SurA peptide-binding domain-like"/>
    <property type="match status" value="1"/>
</dbReference>
<evidence type="ECO:0000313" key="13">
    <source>
        <dbReference type="Proteomes" id="UP000563524"/>
    </source>
</evidence>
<dbReference type="AlphaFoldDB" id="A0A840I502"/>
<name>A0A840I502_9PROT</name>
<dbReference type="Gene3D" id="1.10.4030.10">
    <property type="entry name" value="Porin chaperone SurA, peptide-binding domain"/>
    <property type="match status" value="1"/>
</dbReference>
<evidence type="ECO:0000313" key="12">
    <source>
        <dbReference type="EMBL" id="MBB4659361.1"/>
    </source>
</evidence>
<evidence type="ECO:0000256" key="6">
    <source>
        <dbReference type="ARBA" id="ARBA00023235"/>
    </source>
</evidence>
<dbReference type="InterPro" id="IPR046357">
    <property type="entry name" value="PPIase_dom_sf"/>
</dbReference>
<dbReference type="InterPro" id="IPR027304">
    <property type="entry name" value="Trigger_fact/SurA_dom_sf"/>
</dbReference>
<dbReference type="InterPro" id="IPR050280">
    <property type="entry name" value="OMP_Chaperone_SurA"/>
</dbReference>
<evidence type="ECO:0000256" key="10">
    <source>
        <dbReference type="SAM" id="SignalP"/>
    </source>
</evidence>
<evidence type="ECO:0000256" key="5">
    <source>
        <dbReference type="ARBA" id="ARBA00023186"/>
    </source>
</evidence>
<evidence type="ECO:0000256" key="7">
    <source>
        <dbReference type="ARBA" id="ARBA00030642"/>
    </source>
</evidence>
<gene>
    <name evidence="12" type="ORF">GGQ59_001886</name>
</gene>
<dbReference type="EMBL" id="JACHOB010000003">
    <property type="protein sequence ID" value="MBB4659361.1"/>
    <property type="molecule type" value="Genomic_DNA"/>
</dbReference>
<dbReference type="Gene3D" id="3.10.50.40">
    <property type="match status" value="1"/>
</dbReference>
<evidence type="ECO:0000256" key="1">
    <source>
        <dbReference type="ARBA" id="ARBA00018370"/>
    </source>
</evidence>
<keyword evidence="5" id="KW-0143">Chaperone</keyword>
<keyword evidence="13" id="KW-1185">Reference proteome</keyword>
<keyword evidence="3" id="KW-0574">Periplasm</keyword>
<reference evidence="12 13" key="1">
    <citation type="submission" date="2020-08" db="EMBL/GenBank/DDBJ databases">
        <title>Genomic Encyclopedia of Type Strains, Phase IV (KMG-IV): sequencing the most valuable type-strain genomes for metagenomic binning, comparative biology and taxonomic classification.</title>
        <authorList>
            <person name="Goeker M."/>
        </authorList>
    </citation>
    <scope>NUCLEOTIDE SEQUENCE [LARGE SCALE GENOMIC DNA]</scope>
    <source>
        <strain evidence="12 13">DSM 102850</strain>
    </source>
</reference>
<dbReference type="InterPro" id="IPR000297">
    <property type="entry name" value="PPIase_PpiC"/>
</dbReference>
<organism evidence="12 13">
    <name type="scientific">Parvularcula dongshanensis</name>
    <dbReference type="NCBI Taxonomy" id="1173995"/>
    <lineage>
        <taxon>Bacteria</taxon>
        <taxon>Pseudomonadati</taxon>
        <taxon>Pseudomonadota</taxon>
        <taxon>Alphaproteobacteria</taxon>
        <taxon>Parvularculales</taxon>
        <taxon>Parvularculaceae</taxon>
        <taxon>Parvularcula</taxon>
    </lineage>
</organism>
<evidence type="ECO:0000256" key="4">
    <source>
        <dbReference type="ARBA" id="ARBA00023110"/>
    </source>
</evidence>
<dbReference type="RefSeq" id="WP_183817869.1">
    <property type="nucleotide sequence ID" value="NZ_JACHOB010000003.1"/>
</dbReference>
<keyword evidence="2 10" id="KW-0732">Signal</keyword>
<sequence length="421" mass="45683">MRALLTAILAGTAALGAAAAQDEQPEPRPQVGTAVAAVVNDDPISTFDVQQRVRLMMATAGAQLPEGALEQMQGQALRDLIEERLKLSEAERLEFTVSDEEVNAELERIASSGGGTVAELERDLAQQGIALDSLRERIRADITWEQLVRGRYSSRVNVTDEEVEDVLTDLRARTQDEQFLVSEICLPLDDPSQAQQMQQVGFQMIEQMRQGVPFRALAQQFSACPSAARGGDLGWMRASEMRPEIAQLASTLEPGSVSAPVPSGDMLVLLAMRERRSAAQAGERSYEVAYAGAPMSVGRDTAAAAFDRLRLTNACNAETLSVDLGEGIGVTALPMLPESAFEAPFRPALSTLQRGETSDLIESNGAYHAVMMCARDEGLGLPSRSQIENQLYTEALDRISRRYLRDVERDSAVQMRLGTGG</sequence>
<feature type="signal peptide" evidence="10">
    <location>
        <begin position="1"/>
        <end position="19"/>
    </location>
</feature>
<dbReference type="Pfam" id="PF09312">
    <property type="entry name" value="SurA_N"/>
    <property type="match status" value="1"/>
</dbReference>
<feature type="chain" id="PRO_5032891428" description="Parvulin-like PPIase" evidence="10">
    <location>
        <begin position="20"/>
        <end position="421"/>
    </location>
</feature>
<feature type="domain" description="PpiC" evidence="11">
    <location>
        <begin position="176"/>
        <end position="274"/>
    </location>
</feature>